<comment type="caution">
    <text evidence="1">The sequence shown here is derived from an EMBL/GenBank/DDBJ whole genome shotgun (WGS) entry which is preliminary data.</text>
</comment>
<protein>
    <submittedName>
        <fullName evidence="1">Uncharacterized protein</fullName>
    </submittedName>
</protein>
<gene>
    <name evidence="1" type="ORF">EVA_00677</name>
</gene>
<sequence>MGAVAGWLTGCNQGVFIDDFRSEVEQVQLESDEDEVTLCFQTDDWTVEGGELSHSLKGQFSSFFFQQYNDQGEHIGTQESPSLDMHGSLSLHHPLIELYIEHLRSGELTVRVVENLLPECTLFLVLADKEMPEIQQFIRIQLQTAKYELEGITYTLNTWGEERKDGDRVLLSVTNNADTPTTITLYPWKEEHKQVRFRRVYLVTGGQGTLEKFDPFYLLEHPVEVEIPTFRKGFGFEMKGEKALLTGDWQQQDLPKADEERKVTVAQGEKIKIRKKVHYEAYDNDCVFRFRNVKTHKVREFSASFYQQLPTDIQVYTEKVK</sequence>
<accession>J9GRZ9</accession>
<organism evidence="1">
    <name type="scientific">gut metagenome</name>
    <dbReference type="NCBI Taxonomy" id="749906"/>
    <lineage>
        <taxon>unclassified sequences</taxon>
        <taxon>metagenomes</taxon>
        <taxon>organismal metagenomes</taxon>
    </lineage>
</organism>
<proteinExistence type="predicted"/>
<evidence type="ECO:0000313" key="1">
    <source>
        <dbReference type="EMBL" id="EJX10694.1"/>
    </source>
</evidence>
<dbReference type="AlphaFoldDB" id="J9GRZ9"/>
<dbReference type="EMBL" id="AMCI01000130">
    <property type="protein sequence ID" value="EJX10694.1"/>
    <property type="molecule type" value="Genomic_DNA"/>
</dbReference>
<reference evidence="1" key="1">
    <citation type="journal article" date="2012" name="PLoS ONE">
        <title>Gene sets for utilization of primary and secondary nutrition supplies in the distal gut of endangered iberian lynx.</title>
        <authorList>
            <person name="Alcaide M."/>
            <person name="Messina E."/>
            <person name="Richter M."/>
            <person name="Bargiela R."/>
            <person name="Peplies J."/>
            <person name="Huws S.A."/>
            <person name="Newbold C.J."/>
            <person name="Golyshin P.N."/>
            <person name="Simon M.A."/>
            <person name="Lopez G."/>
            <person name="Yakimov M.M."/>
            <person name="Ferrer M."/>
        </authorList>
    </citation>
    <scope>NUCLEOTIDE SEQUENCE</scope>
</reference>
<name>J9GRZ9_9ZZZZ</name>